<keyword evidence="4" id="KW-0677">Repeat</keyword>
<dbReference type="PANTHER" id="PTHR38340">
    <property type="entry name" value="S-LAYER PROTEIN"/>
    <property type="match status" value="1"/>
</dbReference>
<dbReference type="Proteomes" id="UP000501891">
    <property type="component" value="Chromosome"/>
</dbReference>
<dbReference type="InterPro" id="IPR011049">
    <property type="entry name" value="Serralysin-like_metalloprot_C"/>
</dbReference>
<keyword evidence="3" id="KW-0964">Secreted</keyword>
<dbReference type="KEGG" id="acru:HHL28_16605"/>
<dbReference type="PROSITE" id="PS00330">
    <property type="entry name" value="HEMOLYSIN_CALCIUM"/>
    <property type="match status" value="4"/>
</dbReference>
<dbReference type="Pfam" id="PF08548">
    <property type="entry name" value="Peptidase_M10_C"/>
    <property type="match status" value="1"/>
</dbReference>
<evidence type="ECO:0000256" key="3">
    <source>
        <dbReference type="ARBA" id="ARBA00022525"/>
    </source>
</evidence>
<gene>
    <name evidence="6" type="ORF">HHL28_16605</name>
</gene>
<comment type="subcellular location">
    <subcellularLocation>
        <location evidence="2">Secreted</location>
    </subcellularLocation>
</comment>
<dbReference type="InterPro" id="IPR050557">
    <property type="entry name" value="RTX_toxin/Mannuronan_C5-epim"/>
</dbReference>
<keyword evidence="7" id="KW-1185">Reference proteome</keyword>
<evidence type="ECO:0000259" key="5">
    <source>
        <dbReference type="Pfam" id="PF08548"/>
    </source>
</evidence>
<reference evidence="6" key="1">
    <citation type="submission" date="2020-04" db="EMBL/GenBank/DDBJ databases">
        <title>A desert anoxygenic phototrophic bacterium fixes CO2 using RubisCO under aerobic conditions.</title>
        <authorList>
            <person name="Tang K."/>
        </authorList>
    </citation>
    <scope>NUCLEOTIDE SEQUENCE [LARGE SCALE GENOMIC DNA]</scope>
    <source>
        <strain evidence="6">MIMtkB3</strain>
    </source>
</reference>
<evidence type="ECO:0000256" key="1">
    <source>
        <dbReference type="ARBA" id="ARBA00001913"/>
    </source>
</evidence>
<evidence type="ECO:0000256" key="4">
    <source>
        <dbReference type="ARBA" id="ARBA00022737"/>
    </source>
</evidence>
<protein>
    <submittedName>
        <fullName evidence="6">Calcium-binding protein</fullName>
    </submittedName>
</protein>
<dbReference type="PRINTS" id="PR00313">
    <property type="entry name" value="CABNDNGRPT"/>
</dbReference>
<organism evidence="6 7">
    <name type="scientific">Aerophototrophica crusticola</name>
    <dbReference type="NCBI Taxonomy" id="1709002"/>
    <lineage>
        <taxon>Bacteria</taxon>
        <taxon>Pseudomonadati</taxon>
        <taxon>Pseudomonadota</taxon>
        <taxon>Alphaproteobacteria</taxon>
        <taxon>Rhodospirillales</taxon>
        <taxon>Rhodospirillaceae</taxon>
        <taxon>Aerophototrophica</taxon>
    </lineage>
</organism>
<proteinExistence type="predicted"/>
<accession>A0A858RAT2</accession>
<dbReference type="GO" id="GO:0005509">
    <property type="term" value="F:calcium ion binding"/>
    <property type="evidence" value="ECO:0007669"/>
    <property type="project" value="InterPro"/>
</dbReference>
<evidence type="ECO:0000313" key="6">
    <source>
        <dbReference type="EMBL" id="QJE74467.1"/>
    </source>
</evidence>
<evidence type="ECO:0000256" key="2">
    <source>
        <dbReference type="ARBA" id="ARBA00004613"/>
    </source>
</evidence>
<dbReference type="Pfam" id="PF00353">
    <property type="entry name" value="HemolysinCabind"/>
    <property type="match status" value="3"/>
</dbReference>
<name>A0A858RAT2_9PROT</name>
<dbReference type="InterPro" id="IPR001343">
    <property type="entry name" value="Hemolysn_Ca-bd"/>
</dbReference>
<comment type="cofactor">
    <cofactor evidence="1">
        <name>Ca(2+)</name>
        <dbReference type="ChEBI" id="CHEBI:29108"/>
    </cofactor>
</comment>
<dbReference type="InterPro" id="IPR013858">
    <property type="entry name" value="Peptidase_M10B_C"/>
</dbReference>
<sequence>MGSWYGKAGNDVRDGSAYGDIMWGRGGDDILRGHGGADTLYGEAGNDRLEGGSGNDRLFGGDGDDILLGGDGDDRLSGGSGLNRLEGGNGNDTYVLPTLAYDPDVQTATRIVETAGGGIDTVEYNGGDEFFLADGLNVENITMRQAGWVRGDSLANEIRGSAAADLVEGGAGNDRLFGNAGADELYGGDGNDHLNGGAGSDLLFGGEGADTFWLFNAADSTGDAPDLVIDFDAAAGDRIGLGAFDGNAGLEGVQRLSFAGAGEVAAVGELRTFQDAQGTWLFGNTGGDTTPELVVLLAGSVTLSAGDFVYA</sequence>
<dbReference type="SUPFAM" id="SSF51120">
    <property type="entry name" value="beta-Roll"/>
    <property type="match status" value="2"/>
</dbReference>
<dbReference type="AlphaFoldDB" id="A0A858RAT2"/>
<dbReference type="PANTHER" id="PTHR38340:SF1">
    <property type="entry name" value="S-LAYER PROTEIN"/>
    <property type="match status" value="1"/>
</dbReference>
<dbReference type="Gene3D" id="2.150.10.10">
    <property type="entry name" value="Serralysin-like metalloprotease, C-terminal"/>
    <property type="match status" value="3"/>
</dbReference>
<dbReference type="InterPro" id="IPR018511">
    <property type="entry name" value="Hemolysin-typ_Ca-bd_CS"/>
</dbReference>
<feature type="domain" description="Peptidase M10 serralysin C-terminal" evidence="5">
    <location>
        <begin position="117"/>
        <end position="309"/>
    </location>
</feature>
<evidence type="ECO:0000313" key="7">
    <source>
        <dbReference type="Proteomes" id="UP000501891"/>
    </source>
</evidence>
<dbReference type="GO" id="GO:0005615">
    <property type="term" value="C:extracellular space"/>
    <property type="evidence" value="ECO:0007669"/>
    <property type="project" value="InterPro"/>
</dbReference>
<dbReference type="EMBL" id="CP051775">
    <property type="protein sequence ID" value="QJE74467.1"/>
    <property type="molecule type" value="Genomic_DNA"/>
</dbReference>